<dbReference type="InterPro" id="IPR000533">
    <property type="entry name" value="Tropomyosin"/>
</dbReference>
<keyword evidence="6" id="KW-1185">Reference proteome</keyword>
<dbReference type="Gene3D" id="1.20.5.340">
    <property type="match status" value="1"/>
</dbReference>
<comment type="similarity">
    <text evidence="1">Belongs to the tropomyosin family.</text>
</comment>
<dbReference type="Gene3D" id="1.20.5.170">
    <property type="match status" value="2"/>
</dbReference>
<feature type="transmembrane region" description="Helical" evidence="4">
    <location>
        <begin position="325"/>
        <end position="344"/>
    </location>
</feature>
<dbReference type="Pfam" id="PF00261">
    <property type="entry name" value="Tropomyosin"/>
    <property type="match status" value="1"/>
</dbReference>
<organism evidence="5 6">
    <name type="scientific">Fragariocoptes setiger</name>
    <dbReference type="NCBI Taxonomy" id="1670756"/>
    <lineage>
        <taxon>Eukaryota</taxon>
        <taxon>Metazoa</taxon>
        <taxon>Ecdysozoa</taxon>
        <taxon>Arthropoda</taxon>
        <taxon>Chelicerata</taxon>
        <taxon>Arachnida</taxon>
        <taxon>Acari</taxon>
        <taxon>Acariformes</taxon>
        <taxon>Trombidiformes</taxon>
        <taxon>Prostigmata</taxon>
        <taxon>Eupodina</taxon>
        <taxon>Eriophyoidea</taxon>
        <taxon>Phytoptidae</taxon>
        <taxon>Fragariocoptes</taxon>
    </lineage>
</organism>
<reference evidence="5 6" key="1">
    <citation type="submission" date="2020-10" db="EMBL/GenBank/DDBJ databases">
        <authorList>
            <person name="Klimov P.B."/>
            <person name="Dyachkov S.M."/>
            <person name="Chetverikov P.E."/>
        </authorList>
    </citation>
    <scope>NUCLEOTIDE SEQUENCE [LARGE SCALE GENOMIC DNA]</scope>
    <source>
        <strain evidence="5">BMOC 18-1129-001#AD2665</strain>
        <tissue evidence="5">Entire mites</tissue>
    </source>
</reference>
<evidence type="ECO:0000256" key="2">
    <source>
        <dbReference type="ARBA" id="ARBA00023054"/>
    </source>
</evidence>
<evidence type="ECO:0000256" key="3">
    <source>
        <dbReference type="SAM" id="Coils"/>
    </source>
</evidence>
<keyword evidence="4" id="KW-0812">Transmembrane</keyword>
<name>A0ABQ7SCV7_9ACAR</name>
<feature type="coiled-coil region" evidence="3">
    <location>
        <begin position="1"/>
        <end position="273"/>
    </location>
</feature>
<evidence type="ECO:0000256" key="1">
    <source>
        <dbReference type="ARBA" id="ARBA00009036"/>
    </source>
</evidence>
<evidence type="ECO:0008006" key="7">
    <source>
        <dbReference type="Google" id="ProtNLM"/>
    </source>
</evidence>
<dbReference type="PANTHER" id="PTHR19269">
    <property type="entry name" value="TROPOMYOSIN"/>
    <property type="match status" value="1"/>
</dbReference>
<keyword evidence="4" id="KW-1133">Transmembrane helix</keyword>
<comment type="caution">
    <text evidence="5">The sequence shown here is derived from an EMBL/GenBank/DDBJ whole genome shotgun (WGS) entry which is preliminary data.</text>
</comment>
<evidence type="ECO:0000313" key="6">
    <source>
        <dbReference type="Proteomes" id="UP000825002"/>
    </source>
</evidence>
<dbReference type="SUPFAM" id="SSF57997">
    <property type="entry name" value="Tropomyosin"/>
    <property type="match status" value="1"/>
</dbReference>
<accession>A0ABQ7SCV7</accession>
<dbReference type="PRINTS" id="PR00194">
    <property type="entry name" value="TROPOMYOSIN"/>
</dbReference>
<dbReference type="EMBL" id="JAIFTH010000017">
    <property type="protein sequence ID" value="KAG9511244.1"/>
    <property type="molecule type" value="Genomic_DNA"/>
</dbReference>
<sequence length="601" mass="69742">MEAIKKKMQAMKLEKDNAVDRAEQAEQQARDANLRAEKAEEEVRGLQKKIQQIENELDTVQENLSQANVKLEEKEKTLLQAEADLAAHNRRIQLLEEDLERSEERLKVATQKLEEASQAADESERMRKMLEHRSITDEERMEALESQLKEARMMAEDADRKYDEVARKLAMVEADLERAEERAETGESKIVELEEELKVVGNNLKSLEVSEEKALQKEETYEMTIRGATQRLQEAEARAEFAERSVQKLQKEVDRLEDELVHEKEKYKGISEEDTKSIKHMMHRRVCSLNGSCSAEDDTLWKRIMSRADQYWDRAVKTMSASNSLSLYCIIFVIVLLFLFKNAVKLSCMKQNCNVVGKERDKCACNNERDNDTSASCKKENISASKKQSCQSLKLIEMRRETYYGMVRLLKPGCRTIVLLCNSTTKDILLPRFKKYCWPYRRNKSLLFGYVMLEKNADWYRDLLEQTLGTQGLQLNPSYCVGTVLVLNGFRKYFCVYHVKHHEAPATNESENDSTTDQEDDIHFHRSSKDLLFDAEKGKIFRTPKCNIDNGDYDITNIDPQASQSAQALQRLLNSLPEWLDRVFEGRTKRFFINTWPVDMD</sequence>
<protein>
    <recommendedName>
        <fullName evidence="7">Tropomyosin</fullName>
    </recommendedName>
</protein>
<evidence type="ECO:0000313" key="5">
    <source>
        <dbReference type="EMBL" id="KAG9511244.1"/>
    </source>
</evidence>
<dbReference type="Proteomes" id="UP000825002">
    <property type="component" value="Unassembled WGS sequence"/>
</dbReference>
<keyword evidence="2 3" id="KW-0175">Coiled coil</keyword>
<gene>
    <name evidence="5" type="ORF">GZH46_00191</name>
</gene>
<keyword evidence="4" id="KW-0472">Membrane</keyword>
<evidence type="ECO:0000256" key="4">
    <source>
        <dbReference type="SAM" id="Phobius"/>
    </source>
</evidence>
<proteinExistence type="inferred from homology"/>